<name>A0A7K7AC55_9AVES</name>
<comment type="caution">
    <text evidence="5">The sequence shown here is derived from an EMBL/GenBank/DDBJ whole genome shotgun (WGS) entry which is preliminary data.</text>
</comment>
<protein>
    <submittedName>
        <fullName evidence="5">IGSF1 protein</fullName>
    </submittedName>
</protein>
<evidence type="ECO:0000259" key="4">
    <source>
        <dbReference type="PROSITE" id="PS50835"/>
    </source>
</evidence>
<dbReference type="PANTHER" id="PTHR11738:SF186">
    <property type="entry name" value="OSTEOCLAST-ASSOCIATED IMMUNOGLOBULIN-LIKE RECEPTOR"/>
    <property type="match status" value="1"/>
</dbReference>
<dbReference type="InterPro" id="IPR007110">
    <property type="entry name" value="Ig-like_dom"/>
</dbReference>
<dbReference type="InterPro" id="IPR013783">
    <property type="entry name" value="Ig-like_fold"/>
</dbReference>
<keyword evidence="2" id="KW-1015">Disulfide bond</keyword>
<evidence type="ECO:0000256" key="1">
    <source>
        <dbReference type="ARBA" id="ARBA00022729"/>
    </source>
</evidence>
<accession>A0A7K7AC55</accession>
<keyword evidence="3" id="KW-0393">Immunoglobulin domain</keyword>
<dbReference type="EMBL" id="VZSG01001527">
    <property type="protein sequence ID" value="NWX93638.1"/>
    <property type="molecule type" value="Genomic_DNA"/>
</dbReference>
<reference evidence="5 6" key="1">
    <citation type="submission" date="2019-09" db="EMBL/GenBank/DDBJ databases">
        <title>Bird 10,000 Genomes (B10K) Project - Family phase.</title>
        <authorList>
            <person name="Zhang G."/>
        </authorList>
    </citation>
    <scope>NUCLEOTIDE SEQUENCE [LARGE SCALE GENOMIC DNA]</scope>
    <source>
        <strain evidence="5">B10K-MSB-04</strain>
    </source>
</reference>
<dbReference type="FunFam" id="2.60.40.10:FF:000049">
    <property type="entry name" value="Leukocyte immunoglobulin-like receptor subfamily B member 1"/>
    <property type="match status" value="1"/>
</dbReference>
<dbReference type="PANTHER" id="PTHR11738">
    <property type="entry name" value="MHC CLASS I NK CELL RECEPTOR"/>
    <property type="match status" value="1"/>
</dbReference>
<feature type="non-terminal residue" evidence="5">
    <location>
        <position position="1"/>
    </location>
</feature>
<gene>
    <name evidence="5" type="primary">Igsf1</name>
    <name evidence="5" type="ORF">NOTPEN_R08398</name>
</gene>
<sequence>LLSLTPEPRPSLSLSPSHEVALRDRVTLQCHVAGHNGRVTLHKEGVSHPLWYRDVVRGAAEFPIPAARREDAGRYWCRYETKGGRPEESEHVELVLRDPTYPRPHISLSPGAVVTRGTGLSIRCWGLHRATFVLHREGSAAPVRRQTPG</sequence>
<dbReference type="SUPFAM" id="SSF48726">
    <property type="entry name" value="Immunoglobulin"/>
    <property type="match status" value="1"/>
</dbReference>
<keyword evidence="1" id="KW-0732">Signal</keyword>
<dbReference type="PROSITE" id="PS50835">
    <property type="entry name" value="IG_LIKE"/>
    <property type="match status" value="1"/>
</dbReference>
<feature type="non-terminal residue" evidence="5">
    <location>
        <position position="149"/>
    </location>
</feature>
<dbReference type="InterPro" id="IPR050412">
    <property type="entry name" value="Ig-like_Receptors_ImmuneReg"/>
</dbReference>
<feature type="domain" description="Ig-like" evidence="4">
    <location>
        <begin position="10"/>
        <end position="93"/>
    </location>
</feature>
<dbReference type="InterPro" id="IPR036179">
    <property type="entry name" value="Ig-like_dom_sf"/>
</dbReference>
<dbReference type="GO" id="GO:0007166">
    <property type="term" value="P:cell surface receptor signaling pathway"/>
    <property type="evidence" value="ECO:0007669"/>
    <property type="project" value="UniProtKB-ARBA"/>
</dbReference>
<dbReference type="SMART" id="SM00409">
    <property type="entry name" value="IG"/>
    <property type="match status" value="1"/>
</dbReference>
<keyword evidence="6" id="KW-1185">Reference proteome</keyword>
<dbReference type="InterPro" id="IPR013151">
    <property type="entry name" value="Immunoglobulin_dom"/>
</dbReference>
<proteinExistence type="predicted"/>
<organism evidence="5 6">
    <name type="scientific">Nothoprocta pentlandii</name>
    <dbReference type="NCBI Taxonomy" id="2585814"/>
    <lineage>
        <taxon>Eukaryota</taxon>
        <taxon>Metazoa</taxon>
        <taxon>Chordata</taxon>
        <taxon>Craniata</taxon>
        <taxon>Vertebrata</taxon>
        <taxon>Euteleostomi</taxon>
        <taxon>Archelosauria</taxon>
        <taxon>Archosauria</taxon>
        <taxon>Dinosauria</taxon>
        <taxon>Saurischia</taxon>
        <taxon>Theropoda</taxon>
        <taxon>Coelurosauria</taxon>
        <taxon>Aves</taxon>
        <taxon>Palaeognathae</taxon>
        <taxon>Tinamiformes</taxon>
        <taxon>Tinamidae</taxon>
        <taxon>Nothoprocta</taxon>
    </lineage>
</organism>
<dbReference type="Gene3D" id="2.60.40.10">
    <property type="entry name" value="Immunoglobulins"/>
    <property type="match status" value="2"/>
</dbReference>
<dbReference type="Pfam" id="PF00047">
    <property type="entry name" value="ig"/>
    <property type="match status" value="1"/>
</dbReference>
<evidence type="ECO:0000256" key="3">
    <source>
        <dbReference type="ARBA" id="ARBA00023319"/>
    </source>
</evidence>
<dbReference type="InterPro" id="IPR003599">
    <property type="entry name" value="Ig_sub"/>
</dbReference>
<dbReference type="GO" id="GO:0002764">
    <property type="term" value="P:immune response-regulating signaling pathway"/>
    <property type="evidence" value="ECO:0007669"/>
    <property type="project" value="TreeGrafter"/>
</dbReference>
<dbReference type="AlphaFoldDB" id="A0A7K7AC55"/>
<evidence type="ECO:0000313" key="5">
    <source>
        <dbReference type="EMBL" id="NWX93638.1"/>
    </source>
</evidence>
<dbReference type="Proteomes" id="UP000538817">
    <property type="component" value="Unassembled WGS sequence"/>
</dbReference>
<evidence type="ECO:0000256" key="2">
    <source>
        <dbReference type="ARBA" id="ARBA00023157"/>
    </source>
</evidence>
<evidence type="ECO:0000313" key="6">
    <source>
        <dbReference type="Proteomes" id="UP000538817"/>
    </source>
</evidence>